<accession>A0A3G1L2M8</accession>
<dbReference type="GO" id="GO:0032259">
    <property type="term" value="P:methylation"/>
    <property type="evidence" value="ECO:0007669"/>
    <property type="project" value="UniProtKB-KW"/>
</dbReference>
<dbReference type="AlphaFoldDB" id="A0A3G1L2M8"/>
<keyword evidence="3" id="KW-0808">Transferase</keyword>
<evidence type="ECO:0000313" key="5">
    <source>
        <dbReference type="Proteomes" id="UP000323521"/>
    </source>
</evidence>
<dbReference type="InterPro" id="IPR010426">
    <property type="entry name" value="MTTB_MeTrfase"/>
</dbReference>
<dbReference type="EMBL" id="CP017634">
    <property type="protein sequence ID" value="ATW28898.1"/>
    <property type="molecule type" value="Genomic_DNA"/>
</dbReference>
<evidence type="ECO:0008006" key="6">
    <source>
        <dbReference type="Google" id="ProtNLM"/>
    </source>
</evidence>
<dbReference type="GO" id="GO:0008168">
    <property type="term" value="F:methyltransferase activity"/>
    <property type="evidence" value="ECO:0007669"/>
    <property type="project" value="UniProtKB-KW"/>
</dbReference>
<evidence type="ECO:0000313" key="4">
    <source>
        <dbReference type="EMBL" id="ATW28898.1"/>
    </source>
</evidence>
<dbReference type="Pfam" id="PF06253">
    <property type="entry name" value="MTTB"/>
    <property type="match status" value="1"/>
</dbReference>
<evidence type="ECO:0000256" key="1">
    <source>
        <dbReference type="ARBA" id="ARBA00007137"/>
    </source>
</evidence>
<name>A0A3G1L2M8_FORW1</name>
<dbReference type="Proteomes" id="UP000323521">
    <property type="component" value="Chromosome"/>
</dbReference>
<keyword evidence="2" id="KW-0489">Methyltransferase</keyword>
<dbReference type="Gene3D" id="3.20.20.480">
    <property type="entry name" value="Trimethylamine methyltransferase-like"/>
    <property type="match status" value="1"/>
</dbReference>
<evidence type="ECO:0000256" key="2">
    <source>
        <dbReference type="ARBA" id="ARBA00022603"/>
    </source>
</evidence>
<comment type="similarity">
    <text evidence="1">Belongs to the trimethylamine methyltransferase family.</text>
</comment>
<keyword evidence="5" id="KW-1185">Reference proteome</keyword>
<organism evidence="4 5">
    <name type="scientific">Formimonas warabiya</name>
    <dbReference type="NCBI Taxonomy" id="1761012"/>
    <lineage>
        <taxon>Bacteria</taxon>
        <taxon>Bacillati</taxon>
        <taxon>Bacillota</taxon>
        <taxon>Clostridia</taxon>
        <taxon>Eubacteriales</taxon>
        <taxon>Peptococcaceae</taxon>
        <taxon>Candidatus Formimonas</taxon>
    </lineage>
</organism>
<dbReference type="GO" id="GO:0015948">
    <property type="term" value="P:methanogenesis"/>
    <property type="evidence" value="ECO:0007669"/>
    <property type="project" value="InterPro"/>
</dbReference>
<gene>
    <name evidence="4" type="ORF">DCMF_25370</name>
</gene>
<protein>
    <recommendedName>
        <fullName evidence="6">Trimethylamine methyltransferase</fullName>
    </recommendedName>
</protein>
<proteinExistence type="inferred from homology"/>
<reference evidence="4 5" key="1">
    <citation type="submission" date="2016-10" db="EMBL/GenBank/DDBJ databases">
        <title>Complete Genome Sequence of Peptococcaceae strain DCMF.</title>
        <authorList>
            <person name="Edwards R.J."/>
            <person name="Holland S.I."/>
            <person name="Deshpande N.P."/>
            <person name="Wong Y.K."/>
            <person name="Ertan H."/>
            <person name="Manefield M."/>
            <person name="Russell T.L."/>
            <person name="Lee M.J."/>
        </authorList>
    </citation>
    <scope>NUCLEOTIDE SEQUENCE [LARGE SCALE GENOMIC DNA]</scope>
    <source>
        <strain evidence="4 5">DCMF</strain>
    </source>
</reference>
<evidence type="ECO:0000256" key="3">
    <source>
        <dbReference type="ARBA" id="ARBA00022679"/>
    </source>
</evidence>
<dbReference type="InterPro" id="IPR038601">
    <property type="entry name" value="MttB-like_sf"/>
</dbReference>
<dbReference type="KEGG" id="fwa:DCMF_25370"/>
<sequence>MLESGIAFCYAQMLVDREFVRMVKKVMQGIAVHKDTLALEVIKAVGAGGNYLMEEHTLKYMRQEQSRAKLIDRRTRKGWEETGGQDMITRARSEARQILAGYRPMPLDPKVAARLRQIVQEAEDELK</sequence>